<dbReference type="EMBL" id="RSED01000005">
    <property type="protein sequence ID" value="RRS04910.1"/>
    <property type="molecule type" value="Genomic_DNA"/>
</dbReference>
<dbReference type="Pfam" id="PF03481">
    <property type="entry name" value="Sua5_C"/>
    <property type="match status" value="1"/>
</dbReference>
<protein>
    <recommendedName>
        <fullName evidence="4 13">Threonylcarbamoyl-AMP synthase</fullName>
        <shortName evidence="13">TC-AMP synthase</shortName>
        <ecNumber evidence="3 13">2.7.7.87</ecNumber>
    </recommendedName>
    <alternativeName>
        <fullName evidence="11 13">L-threonylcarbamoyladenylate synthase</fullName>
    </alternativeName>
</protein>
<sequence length="346" mass="36571">MSHPTRLDPATQPDAIRRAAQRLADGQLVALPTETVYGLGARADDDAAVARIFAAKGRPSDHPLIVHVADAQVAEAFAAELPPVARRLMARFWPGPLTVIVPRREGMAKAAAGGQDTIGLRCPDHPVALALLREALALGVPGVAAPSANRFGRVSPTRADHVESEFASDDLLVLDGGPCEVGIESAIVDCSRGQPVLLRPGRLTREELAEAAGEPIAWSRPEAPDPDAPRASGTLMAHYAPRAKVHLMDGSALVRALDDLIPVLMVGPHTVPRVAVYSRTAWAHRGGQPGVVFKVMPVQPVSAAHDLFADLRDMDALGVEQIWVEAPPADAAWDGVRDRLGRAAAA</sequence>
<evidence type="ECO:0000313" key="16">
    <source>
        <dbReference type="EMBL" id="RRS04910.1"/>
    </source>
</evidence>
<dbReference type="Proteomes" id="UP000269265">
    <property type="component" value="Unassembled WGS sequence"/>
</dbReference>
<dbReference type="SUPFAM" id="SSF55821">
    <property type="entry name" value="YrdC/RibB"/>
    <property type="match status" value="1"/>
</dbReference>
<dbReference type="Gene3D" id="3.90.870.10">
    <property type="entry name" value="DHBP synthase"/>
    <property type="match status" value="1"/>
</dbReference>
<evidence type="ECO:0000256" key="13">
    <source>
        <dbReference type="PIRNR" id="PIRNR004930"/>
    </source>
</evidence>
<dbReference type="InterPro" id="IPR050156">
    <property type="entry name" value="TC-AMP_synthase_SUA5"/>
</dbReference>
<feature type="domain" description="YrdC-like" evidence="15">
    <location>
        <begin position="13"/>
        <end position="203"/>
    </location>
</feature>
<dbReference type="PROSITE" id="PS51163">
    <property type="entry name" value="YRDC"/>
    <property type="match status" value="1"/>
</dbReference>
<organism evidence="16 17">
    <name type="scientific">Aquabacterium soli</name>
    <dbReference type="NCBI Taxonomy" id="2493092"/>
    <lineage>
        <taxon>Bacteria</taxon>
        <taxon>Pseudomonadati</taxon>
        <taxon>Pseudomonadota</taxon>
        <taxon>Betaproteobacteria</taxon>
        <taxon>Burkholderiales</taxon>
        <taxon>Aquabacterium</taxon>
    </lineage>
</organism>
<feature type="binding site" evidence="14">
    <location>
        <position position="35"/>
    </location>
    <ligand>
        <name>L-threonine</name>
        <dbReference type="ChEBI" id="CHEBI:57926"/>
    </ligand>
</feature>
<dbReference type="InterPro" id="IPR010923">
    <property type="entry name" value="T(6)A37_SUA5"/>
</dbReference>
<evidence type="ECO:0000256" key="4">
    <source>
        <dbReference type="ARBA" id="ARBA00015492"/>
    </source>
</evidence>
<comment type="catalytic activity">
    <reaction evidence="12 13">
        <text>L-threonine + hydrogencarbonate + ATP = L-threonylcarbamoyladenylate + diphosphate + H2O</text>
        <dbReference type="Rhea" id="RHEA:36407"/>
        <dbReference type="ChEBI" id="CHEBI:15377"/>
        <dbReference type="ChEBI" id="CHEBI:17544"/>
        <dbReference type="ChEBI" id="CHEBI:30616"/>
        <dbReference type="ChEBI" id="CHEBI:33019"/>
        <dbReference type="ChEBI" id="CHEBI:57926"/>
        <dbReference type="ChEBI" id="CHEBI:73682"/>
        <dbReference type="EC" id="2.7.7.87"/>
    </reaction>
</comment>
<feature type="binding site" evidence="14">
    <location>
        <position position="117"/>
    </location>
    <ligand>
        <name>ATP</name>
        <dbReference type="ChEBI" id="CHEBI:30616"/>
    </ligand>
</feature>
<keyword evidence="10 13" id="KW-0067">ATP-binding</keyword>
<evidence type="ECO:0000256" key="14">
    <source>
        <dbReference type="PIRSR" id="PIRSR004930-1"/>
    </source>
</evidence>
<feature type="binding site" evidence="14">
    <location>
        <position position="121"/>
    </location>
    <ligand>
        <name>L-threonine</name>
        <dbReference type="ChEBI" id="CHEBI:57926"/>
    </ligand>
</feature>
<comment type="function">
    <text evidence="13">Required for the formation of a threonylcarbamoyl group on adenosine at position 37 (t(6)A37) in tRNAs that read codons beginning with adenine.</text>
</comment>
<evidence type="ECO:0000256" key="2">
    <source>
        <dbReference type="ARBA" id="ARBA00007663"/>
    </source>
</evidence>
<evidence type="ECO:0000256" key="5">
    <source>
        <dbReference type="ARBA" id="ARBA00022490"/>
    </source>
</evidence>
<reference evidence="16 17" key="1">
    <citation type="submission" date="2018-12" db="EMBL/GenBank/DDBJ databases">
        <title>The whole draft genome of Aquabacterium sp. SJQ9.</title>
        <authorList>
            <person name="Sun L."/>
            <person name="Gao X."/>
            <person name="Chen W."/>
            <person name="Huang K."/>
        </authorList>
    </citation>
    <scope>NUCLEOTIDE SEQUENCE [LARGE SCALE GENOMIC DNA]</scope>
    <source>
        <strain evidence="16 17">SJQ9</strain>
    </source>
</reference>
<feature type="binding site" evidence="14">
    <location>
        <position position="239"/>
    </location>
    <ligand>
        <name>ATP</name>
        <dbReference type="ChEBI" id="CHEBI:30616"/>
    </ligand>
</feature>
<dbReference type="Gene3D" id="3.40.50.11030">
    <property type="entry name" value="Threonylcarbamoyl-AMP synthase, C-terminal domain"/>
    <property type="match status" value="1"/>
</dbReference>
<comment type="subcellular location">
    <subcellularLocation>
        <location evidence="1 13">Cytoplasm</location>
    </subcellularLocation>
</comment>
<dbReference type="GO" id="GO:0061710">
    <property type="term" value="F:L-threonylcarbamoyladenylate synthase"/>
    <property type="evidence" value="ECO:0007669"/>
    <property type="project" value="UniProtKB-EC"/>
</dbReference>
<dbReference type="InterPro" id="IPR038385">
    <property type="entry name" value="Sua5/YwlC_C"/>
</dbReference>
<evidence type="ECO:0000256" key="3">
    <source>
        <dbReference type="ARBA" id="ARBA00012584"/>
    </source>
</evidence>
<dbReference type="GO" id="GO:0005524">
    <property type="term" value="F:ATP binding"/>
    <property type="evidence" value="ECO:0007669"/>
    <property type="project" value="UniProtKB-UniRule"/>
</dbReference>
<dbReference type="GO" id="GO:0000049">
    <property type="term" value="F:tRNA binding"/>
    <property type="evidence" value="ECO:0007669"/>
    <property type="project" value="TreeGrafter"/>
</dbReference>
<dbReference type="AlphaFoldDB" id="A0A426VDM7"/>
<comment type="similarity">
    <text evidence="2 13">Belongs to the SUA5 family.</text>
</comment>
<evidence type="ECO:0000256" key="8">
    <source>
        <dbReference type="ARBA" id="ARBA00022695"/>
    </source>
</evidence>
<dbReference type="EC" id="2.7.7.87" evidence="3 13"/>
<keyword evidence="9 13" id="KW-0547">Nucleotide-binding</keyword>
<dbReference type="FunFam" id="3.90.870.10:FF:000009">
    <property type="entry name" value="Threonylcarbamoyl-AMP synthase, putative"/>
    <property type="match status" value="1"/>
</dbReference>
<dbReference type="PANTHER" id="PTHR17490">
    <property type="entry name" value="SUA5"/>
    <property type="match status" value="1"/>
</dbReference>
<evidence type="ECO:0000256" key="12">
    <source>
        <dbReference type="ARBA" id="ARBA00048366"/>
    </source>
</evidence>
<gene>
    <name evidence="16" type="ORF">EIP75_08015</name>
</gene>
<keyword evidence="8 13" id="KW-0548">Nucleotidyltransferase</keyword>
<evidence type="ECO:0000256" key="11">
    <source>
        <dbReference type="ARBA" id="ARBA00029774"/>
    </source>
</evidence>
<dbReference type="PANTHER" id="PTHR17490:SF16">
    <property type="entry name" value="THREONYLCARBAMOYL-AMP SYNTHASE"/>
    <property type="match status" value="1"/>
</dbReference>
<dbReference type="InterPro" id="IPR005145">
    <property type="entry name" value="Sua5_C"/>
</dbReference>
<evidence type="ECO:0000256" key="7">
    <source>
        <dbReference type="ARBA" id="ARBA00022694"/>
    </source>
</evidence>
<dbReference type="GO" id="GO:0003725">
    <property type="term" value="F:double-stranded RNA binding"/>
    <property type="evidence" value="ECO:0007669"/>
    <property type="project" value="UniProtKB-UniRule"/>
</dbReference>
<evidence type="ECO:0000313" key="17">
    <source>
        <dbReference type="Proteomes" id="UP000269265"/>
    </source>
</evidence>
<keyword evidence="5 13" id="KW-0963">Cytoplasm</keyword>
<evidence type="ECO:0000259" key="15">
    <source>
        <dbReference type="PROSITE" id="PS51163"/>
    </source>
</evidence>
<feature type="binding site" evidence="14">
    <location>
        <position position="147"/>
    </location>
    <ligand>
        <name>ATP</name>
        <dbReference type="ChEBI" id="CHEBI:30616"/>
    </ligand>
</feature>
<keyword evidence="17" id="KW-1185">Reference proteome</keyword>
<dbReference type="GO" id="GO:0006450">
    <property type="term" value="P:regulation of translational fidelity"/>
    <property type="evidence" value="ECO:0007669"/>
    <property type="project" value="TreeGrafter"/>
</dbReference>
<dbReference type="InterPro" id="IPR006070">
    <property type="entry name" value="Sua5-like_dom"/>
</dbReference>
<dbReference type="GO" id="GO:0005737">
    <property type="term" value="C:cytoplasm"/>
    <property type="evidence" value="ECO:0007669"/>
    <property type="project" value="UniProtKB-SubCell"/>
</dbReference>
<keyword evidence="6 13" id="KW-0808">Transferase</keyword>
<feature type="binding site" evidence="14">
    <location>
        <position position="185"/>
    </location>
    <ligand>
        <name>L-threonine</name>
        <dbReference type="ChEBI" id="CHEBI:57926"/>
    </ligand>
</feature>
<name>A0A426VDM7_9BURK</name>
<feature type="binding site" evidence="14">
    <location>
        <position position="199"/>
    </location>
    <ligand>
        <name>ATP</name>
        <dbReference type="ChEBI" id="CHEBI:30616"/>
    </ligand>
</feature>
<feature type="binding site" evidence="14">
    <location>
        <position position="145"/>
    </location>
    <ligand>
        <name>L-threonine</name>
        <dbReference type="ChEBI" id="CHEBI:57926"/>
    </ligand>
</feature>
<dbReference type="PIRSF" id="PIRSF004930">
    <property type="entry name" value="Tln_factor_SUA5"/>
    <property type="match status" value="1"/>
</dbReference>
<dbReference type="Pfam" id="PF01300">
    <property type="entry name" value="Sua5_yciO_yrdC"/>
    <property type="match status" value="1"/>
</dbReference>
<feature type="binding site" evidence="14">
    <location>
        <position position="67"/>
    </location>
    <ligand>
        <name>L-threonine</name>
        <dbReference type="ChEBI" id="CHEBI:57926"/>
    </ligand>
</feature>
<dbReference type="GO" id="GO:0008033">
    <property type="term" value="P:tRNA processing"/>
    <property type="evidence" value="ECO:0007669"/>
    <property type="project" value="UniProtKB-KW"/>
</dbReference>
<feature type="binding site" evidence="14">
    <location>
        <position position="58"/>
    </location>
    <ligand>
        <name>ATP</name>
        <dbReference type="ChEBI" id="CHEBI:30616"/>
    </ligand>
</feature>
<dbReference type="InterPro" id="IPR017945">
    <property type="entry name" value="DHBP_synth_RibB-like_a/b_dom"/>
</dbReference>
<dbReference type="NCBIfam" id="TIGR00057">
    <property type="entry name" value="L-threonylcarbamoyladenylate synthase"/>
    <property type="match status" value="1"/>
</dbReference>
<dbReference type="OrthoDB" id="9814580at2"/>
<evidence type="ECO:0000256" key="9">
    <source>
        <dbReference type="ARBA" id="ARBA00022741"/>
    </source>
</evidence>
<proteinExistence type="inferred from homology"/>
<evidence type="ECO:0000256" key="6">
    <source>
        <dbReference type="ARBA" id="ARBA00022679"/>
    </source>
</evidence>
<feature type="binding site" evidence="14">
    <location>
        <position position="155"/>
    </location>
    <ligand>
        <name>ATP</name>
        <dbReference type="ChEBI" id="CHEBI:30616"/>
    </ligand>
</feature>
<accession>A0A426VDM7</accession>
<comment type="caution">
    <text evidence="16">The sequence shown here is derived from an EMBL/GenBank/DDBJ whole genome shotgun (WGS) entry which is preliminary data.</text>
</comment>
<keyword evidence="7 13" id="KW-0819">tRNA processing</keyword>
<evidence type="ECO:0000256" key="10">
    <source>
        <dbReference type="ARBA" id="ARBA00022840"/>
    </source>
</evidence>
<evidence type="ECO:0000256" key="1">
    <source>
        <dbReference type="ARBA" id="ARBA00004496"/>
    </source>
</evidence>
<dbReference type="RefSeq" id="WP_125242728.1">
    <property type="nucleotide sequence ID" value="NZ_RSED01000005.1"/>
</dbReference>